<reference evidence="6 7" key="1">
    <citation type="submission" date="2019-05" db="EMBL/GenBank/DDBJ databases">
        <title>Emergence of the Ug99 lineage of the wheat stem rust pathogen through somatic hybridization.</title>
        <authorList>
            <person name="Li F."/>
            <person name="Upadhyaya N.M."/>
            <person name="Sperschneider J."/>
            <person name="Matny O."/>
            <person name="Nguyen-Phuc H."/>
            <person name="Mago R."/>
            <person name="Raley C."/>
            <person name="Miller M.E."/>
            <person name="Silverstein K.A.T."/>
            <person name="Henningsen E."/>
            <person name="Hirsch C.D."/>
            <person name="Visser B."/>
            <person name="Pretorius Z.A."/>
            <person name="Steffenson B.J."/>
            <person name="Schwessinger B."/>
            <person name="Dodds P.N."/>
            <person name="Figueroa M."/>
        </authorList>
    </citation>
    <scope>NUCLEOTIDE SEQUENCE [LARGE SCALE GENOMIC DNA]</scope>
    <source>
        <strain evidence="5">21-0</strain>
        <strain evidence="3 7">Ug99</strain>
    </source>
</reference>
<sequence>MSSTLQRPRRFPTLSPRIHQTNTPYPSIEPRMRSPAAPSVNGKSIGSAEHLYRQSSFNSIAVSTVLTDPPSSFIFSSEDAIALWAYSLLPINAKSSLTSL</sequence>
<organism evidence="3 7">
    <name type="scientific">Puccinia graminis f. sp. tritici</name>
    <dbReference type="NCBI Taxonomy" id="56615"/>
    <lineage>
        <taxon>Eukaryota</taxon>
        <taxon>Fungi</taxon>
        <taxon>Dikarya</taxon>
        <taxon>Basidiomycota</taxon>
        <taxon>Pucciniomycotina</taxon>
        <taxon>Pucciniomycetes</taxon>
        <taxon>Pucciniales</taxon>
        <taxon>Pucciniaceae</taxon>
        <taxon>Puccinia</taxon>
    </lineage>
</organism>
<dbReference type="EMBL" id="VSWC01000014">
    <property type="protein sequence ID" value="KAA1114521.1"/>
    <property type="molecule type" value="Genomic_DNA"/>
</dbReference>
<keyword evidence="6" id="KW-1185">Reference proteome</keyword>
<dbReference type="Proteomes" id="UP000324748">
    <property type="component" value="Unassembled WGS sequence"/>
</dbReference>
<evidence type="ECO:0000313" key="3">
    <source>
        <dbReference type="EMBL" id="KAA1088732.1"/>
    </source>
</evidence>
<dbReference type="AlphaFoldDB" id="A0A5B0NJJ4"/>
<evidence type="ECO:0000313" key="5">
    <source>
        <dbReference type="EMBL" id="KAA1114521.1"/>
    </source>
</evidence>
<dbReference type="EMBL" id="VDEP01000439">
    <property type="protein sequence ID" value="KAA1082246.1"/>
    <property type="molecule type" value="Genomic_DNA"/>
</dbReference>
<comment type="caution">
    <text evidence="3">The sequence shown here is derived from an EMBL/GenBank/DDBJ whole genome shotgun (WGS) entry which is preliminary data.</text>
</comment>
<gene>
    <name evidence="5" type="ORF">PGT21_012099</name>
    <name evidence="3" type="ORF">PGTUg99_024267</name>
    <name evidence="4" type="ORF">PGTUg99_024501</name>
    <name evidence="2" type="ORF">PGTUg99_029491</name>
</gene>
<evidence type="ECO:0000313" key="6">
    <source>
        <dbReference type="Proteomes" id="UP000324748"/>
    </source>
</evidence>
<proteinExistence type="predicted"/>
<name>A0A5B0NJJ4_PUCGR</name>
<evidence type="ECO:0000313" key="4">
    <source>
        <dbReference type="EMBL" id="KAA1088735.1"/>
    </source>
</evidence>
<accession>A0A5B0NJJ4</accession>
<dbReference type="EMBL" id="VDEP01000405">
    <property type="protein sequence ID" value="KAA1088735.1"/>
    <property type="molecule type" value="Genomic_DNA"/>
</dbReference>
<evidence type="ECO:0000256" key="1">
    <source>
        <dbReference type="SAM" id="MobiDB-lite"/>
    </source>
</evidence>
<dbReference type="Proteomes" id="UP000325313">
    <property type="component" value="Unassembled WGS sequence"/>
</dbReference>
<evidence type="ECO:0000313" key="2">
    <source>
        <dbReference type="EMBL" id="KAA1082246.1"/>
    </source>
</evidence>
<feature type="region of interest" description="Disordered" evidence="1">
    <location>
        <begin position="1"/>
        <end position="41"/>
    </location>
</feature>
<protein>
    <submittedName>
        <fullName evidence="3">Uncharacterized protein</fullName>
    </submittedName>
</protein>
<dbReference type="EMBL" id="VDEP01000405">
    <property type="protein sequence ID" value="KAA1088732.1"/>
    <property type="molecule type" value="Genomic_DNA"/>
</dbReference>
<evidence type="ECO:0000313" key="7">
    <source>
        <dbReference type="Proteomes" id="UP000325313"/>
    </source>
</evidence>